<accession>A0A9D4E512</accession>
<dbReference type="AlphaFoldDB" id="A0A9D4E512"/>
<name>A0A9D4E512_DREPO</name>
<proteinExistence type="predicted"/>
<evidence type="ECO:0000313" key="1">
    <source>
        <dbReference type="EMBL" id="KAH3771887.1"/>
    </source>
</evidence>
<organism evidence="1 2">
    <name type="scientific">Dreissena polymorpha</name>
    <name type="common">Zebra mussel</name>
    <name type="synonym">Mytilus polymorpha</name>
    <dbReference type="NCBI Taxonomy" id="45954"/>
    <lineage>
        <taxon>Eukaryota</taxon>
        <taxon>Metazoa</taxon>
        <taxon>Spiralia</taxon>
        <taxon>Lophotrochozoa</taxon>
        <taxon>Mollusca</taxon>
        <taxon>Bivalvia</taxon>
        <taxon>Autobranchia</taxon>
        <taxon>Heteroconchia</taxon>
        <taxon>Euheterodonta</taxon>
        <taxon>Imparidentia</taxon>
        <taxon>Neoheterodontei</taxon>
        <taxon>Myida</taxon>
        <taxon>Dreissenoidea</taxon>
        <taxon>Dreissenidae</taxon>
        <taxon>Dreissena</taxon>
    </lineage>
</organism>
<gene>
    <name evidence="1" type="ORF">DPMN_173216</name>
</gene>
<reference evidence="1" key="2">
    <citation type="submission" date="2020-11" db="EMBL/GenBank/DDBJ databases">
        <authorList>
            <person name="McCartney M.A."/>
            <person name="Auch B."/>
            <person name="Kono T."/>
            <person name="Mallez S."/>
            <person name="Becker A."/>
            <person name="Gohl D.M."/>
            <person name="Silverstein K.A.T."/>
            <person name="Koren S."/>
            <person name="Bechman K.B."/>
            <person name="Herman A."/>
            <person name="Abrahante J.E."/>
            <person name="Garbe J."/>
        </authorList>
    </citation>
    <scope>NUCLEOTIDE SEQUENCE</scope>
    <source>
        <strain evidence="1">Duluth1</strain>
        <tissue evidence="1">Whole animal</tissue>
    </source>
</reference>
<sequence length="64" mass="7202">MADENCTAKKQKSPDWPEPAVIALNALVRDSWGLLFGEYEGTGAEKVPVMRRRVWDTIAQRISV</sequence>
<dbReference type="EMBL" id="JAIWYP010000009">
    <property type="protein sequence ID" value="KAH3771887.1"/>
    <property type="molecule type" value="Genomic_DNA"/>
</dbReference>
<evidence type="ECO:0000313" key="2">
    <source>
        <dbReference type="Proteomes" id="UP000828390"/>
    </source>
</evidence>
<keyword evidence="2" id="KW-1185">Reference proteome</keyword>
<protein>
    <submittedName>
        <fullName evidence="1">Uncharacterized protein</fullName>
    </submittedName>
</protein>
<comment type="caution">
    <text evidence="1">The sequence shown here is derived from an EMBL/GenBank/DDBJ whole genome shotgun (WGS) entry which is preliminary data.</text>
</comment>
<dbReference type="Proteomes" id="UP000828390">
    <property type="component" value="Unassembled WGS sequence"/>
</dbReference>
<reference evidence="1" key="1">
    <citation type="journal article" date="2019" name="bioRxiv">
        <title>The Genome of the Zebra Mussel, Dreissena polymorpha: A Resource for Invasive Species Research.</title>
        <authorList>
            <person name="McCartney M.A."/>
            <person name="Auch B."/>
            <person name="Kono T."/>
            <person name="Mallez S."/>
            <person name="Zhang Y."/>
            <person name="Obille A."/>
            <person name="Becker A."/>
            <person name="Abrahante J.E."/>
            <person name="Garbe J."/>
            <person name="Badalamenti J.P."/>
            <person name="Herman A."/>
            <person name="Mangelson H."/>
            <person name="Liachko I."/>
            <person name="Sullivan S."/>
            <person name="Sone E.D."/>
            <person name="Koren S."/>
            <person name="Silverstein K.A.T."/>
            <person name="Beckman K.B."/>
            <person name="Gohl D.M."/>
        </authorList>
    </citation>
    <scope>NUCLEOTIDE SEQUENCE</scope>
    <source>
        <strain evidence="1">Duluth1</strain>
        <tissue evidence="1">Whole animal</tissue>
    </source>
</reference>